<dbReference type="Gene3D" id="3.60.15.10">
    <property type="entry name" value="Ribonuclease Z/Hydroxyacylglutathione hydrolase-like"/>
    <property type="match status" value="1"/>
</dbReference>
<reference evidence="3" key="1">
    <citation type="submission" date="2018-07" db="EMBL/GenBank/DDBJ databases">
        <title>Streptacidiphilus bronchialis DSM 106435 chromosome.</title>
        <authorList>
            <person name="Batra D."/>
            <person name="Gulvik C.A."/>
        </authorList>
    </citation>
    <scope>NUCLEOTIDE SEQUENCE [LARGE SCALE GENOMIC DNA]</scope>
    <source>
        <strain evidence="3">DSM 106435</strain>
    </source>
</reference>
<name>A0A345SV85_9ACTN</name>
<dbReference type="GO" id="GO:0016787">
    <property type="term" value="F:hydrolase activity"/>
    <property type="evidence" value="ECO:0007669"/>
    <property type="project" value="UniProtKB-KW"/>
</dbReference>
<dbReference type="InterPro" id="IPR036866">
    <property type="entry name" value="RibonucZ/Hydroxyglut_hydro"/>
</dbReference>
<gene>
    <name evidence="2" type="ORF">C7M71_009485</name>
</gene>
<dbReference type="KEGG" id="stri:C7M71_009485"/>
<keyword evidence="3" id="KW-1185">Reference proteome</keyword>
<organism evidence="2 3">
    <name type="scientific">Peterkaempfera bronchialis</name>
    <dbReference type="NCBI Taxonomy" id="2126346"/>
    <lineage>
        <taxon>Bacteria</taxon>
        <taxon>Bacillati</taxon>
        <taxon>Actinomycetota</taxon>
        <taxon>Actinomycetes</taxon>
        <taxon>Kitasatosporales</taxon>
        <taxon>Streptomycetaceae</taxon>
        <taxon>Peterkaempfera</taxon>
    </lineage>
</organism>
<keyword evidence="2" id="KW-0378">Hydrolase</keyword>
<dbReference type="PANTHER" id="PTHR42951">
    <property type="entry name" value="METALLO-BETA-LACTAMASE DOMAIN-CONTAINING"/>
    <property type="match status" value="1"/>
</dbReference>
<evidence type="ECO:0000313" key="3">
    <source>
        <dbReference type="Proteomes" id="UP000249340"/>
    </source>
</evidence>
<dbReference type="InterPro" id="IPR050855">
    <property type="entry name" value="NDM-1-like"/>
</dbReference>
<proteinExistence type="predicted"/>
<dbReference type="EMBL" id="CP031264">
    <property type="protein sequence ID" value="AXI77640.1"/>
    <property type="molecule type" value="Genomic_DNA"/>
</dbReference>
<sequence length="343" mass="37259">MTSHARLRTITDDLHIWSPQPSTGWGMANCGLLSPRRGRTAAWIDSPYDRARALEFLELGRPLLAEGARIDRVIVTHGNGDHLWGAEVVPEAEVIATRETLGHIDHEPDPEQLHALVHGIDPDTVLGWYLRRSFGRFDWSGTEVRRPGTVFTGELELQVGDIPVHLIALPPAHTAGDLLVHLPQQGTVFTGDVVFAHTADQPGDHPVHWAGPLAGVVSACERALATGASTFVPGHGPILDREGVQGHIGYLEYVRERAHRLHTAGVPALEAACRVIAERRHPGMSLPERLVVTIATEYRHLEGGGGLPDMLATVSQVAQVAWELEHPGLPTPRAAEQPSADRP</sequence>
<dbReference type="SMART" id="SM00849">
    <property type="entry name" value="Lactamase_B"/>
    <property type="match status" value="1"/>
</dbReference>
<dbReference type="Proteomes" id="UP000249340">
    <property type="component" value="Chromosome"/>
</dbReference>
<dbReference type="OrthoDB" id="420651at2"/>
<dbReference type="Pfam" id="PF00753">
    <property type="entry name" value="Lactamase_B"/>
    <property type="match status" value="1"/>
</dbReference>
<protein>
    <submittedName>
        <fullName evidence="2">MBL fold metallo-hydrolase</fullName>
    </submittedName>
</protein>
<feature type="domain" description="Metallo-beta-lactamase" evidence="1">
    <location>
        <begin position="27"/>
        <end position="235"/>
    </location>
</feature>
<dbReference type="PANTHER" id="PTHR42951:SF4">
    <property type="entry name" value="ACYL-COENZYME A THIOESTERASE MBLAC2"/>
    <property type="match status" value="1"/>
</dbReference>
<dbReference type="CDD" id="cd16282">
    <property type="entry name" value="metallo-hydrolase-like_MBL-fold"/>
    <property type="match status" value="1"/>
</dbReference>
<dbReference type="AlphaFoldDB" id="A0A345SV85"/>
<evidence type="ECO:0000259" key="1">
    <source>
        <dbReference type="SMART" id="SM00849"/>
    </source>
</evidence>
<accession>A0A345SV85</accession>
<dbReference type="SUPFAM" id="SSF56281">
    <property type="entry name" value="Metallo-hydrolase/oxidoreductase"/>
    <property type="match status" value="1"/>
</dbReference>
<evidence type="ECO:0000313" key="2">
    <source>
        <dbReference type="EMBL" id="AXI77640.1"/>
    </source>
</evidence>
<dbReference type="RefSeq" id="WP_111493613.1">
    <property type="nucleotide sequence ID" value="NZ_CP031264.1"/>
</dbReference>
<dbReference type="InterPro" id="IPR001279">
    <property type="entry name" value="Metallo-B-lactamas"/>
</dbReference>